<dbReference type="SUPFAM" id="SSF56672">
    <property type="entry name" value="DNA/RNA polymerases"/>
    <property type="match status" value="1"/>
</dbReference>
<dbReference type="GO" id="GO:0042162">
    <property type="term" value="F:telomeric DNA binding"/>
    <property type="evidence" value="ECO:0007669"/>
    <property type="project" value="TreeGrafter"/>
</dbReference>
<keyword evidence="6 13" id="KW-0548">Nucleotidyltransferase</keyword>
<dbReference type="PROSITE" id="PS50086">
    <property type="entry name" value="TBC_RABGAP"/>
    <property type="match status" value="1"/>
</dbReference>
<evidence type="ECO:0000256" key="7">
    <source>
        <dbReference type="ARBA" id="ARBA00022723"/>
    </source>
</evidence>
<dbReference type="Gene3D" id="1.10.8.270">
    <property type="entry name" value="putative rabgap domain of human tbc1 domain family member 14 like domains"/>
    <property type="match status" value="1"/>
</dbReference>
<evidence type="ECO:0000256" key="3">
    <source>
        <dbReference type="ARBA" id="ARBA00016182"/>
    </source>
</evidence>
<evidence type="ECO:0000256" key="1">
    <source>
        <dbReference type="ARBA" id="ARBA00008001"/>
    </source>
</evidence>
<dbReference type="Pfam" id="PF12009">
    <property type="entry name" value="Telomerase_RBD"/>
    <property type="match status" value="1"/>
</dbReference>
<keyword evidence="11 13" id="KW-0539">Nucleus</keyword>
<comment type="subcellular location">
    <subcellularLocation>
        <location evidence="13">Nucleus</location>
    </subcellularLocation>
    <subcellularLocation>
        <location evidence="13">Chromosome</location>
        <location evidence="13">Telomere</location>
    </subcellularLocation>
</comment>
<dbReference type="GO" id="GO:0046872">
    <property type="term" value="F:metal ion binding"/>
    <property type="evidence" value="ECO:0007669"/>
    <property type="project" value="UniProtKB-KW"/>
</dbReference>
<feature type="compositionally biased region" description="Low complexity" evidence="15">
    <location>
        <begin position="1292"/>
        <end position="1303"/>
    </location>
</feature>
<dbReference type="Proteomes" id="UP000767238">
    <property type="component" value="Unassembled WGS sequence"/>
</dbReference>
<feature type="compositionally biased region" description="Polar residues" evidence="15">
    <location>
        <begin position="1222"/>
        <end position="1231"/>
    </location>
</feature>
<gene>
    <name evidence="18" type="ORF">KCV03_g7665</name>
</gene>
<feature type="region of interest" description="Disordered" evidence="15">
    <location>
        <begin position="1063"/>
        <end position="1111"/>
    </location>
</feature>
<feature type="region of interest" description="Disordered" evidence="15">
    <location>
        <begin position="1198"/>
        <end position="1351"/>
    </location>
</feature>
<dbReference type="InterPro" id="IPR003545">
    <property type="entry name" value="Telomerase_RT"/>
</dbReference>
<evidence type="ECO:0000256" key="12">
    <source>
        <dbReference type="ARBA" id="ARBA00048173"/>
    </source>
</evidence>
<feature type="compositionally biased region" description="Low complexity" evidence="15">
    <location>
        <begin position="1064"/>
        <end position="1078"/>
    </location>
</feature>
<keyword evidence="4 13" id="KW-0158">Chromosome</keyword>
<dbReference type="InterPro" id="IPR053949">
    <property type="entry name" value="SBE2/SBE22_M"/>
</dbReference>
<evidence type="ECO:0000256" key="6">
    <source>
        <dbReference type="ARBA" id="ARBA00022695"/>
    </source>
</evidence>
<evidence type="ECO:0000256" key="11">
    <source>
        <dbReference type="ARBA" id="ARBA00023242"/>
    </source>
</evidence>
<evidence type="ECO:0000256" key="9">
    <source>
        <dbReference type="ARBA" id="ARBA00022895"/>
    </source>
</evidence>
<comment type="function">
    <text evidence="13">Telomerase is a ribonucleoprotein enzyme essential for the replication of chromosome termini in most eukaryotes. It elongates telomeres. It is a reverse transcriptase that adds simple sequence repeats to chromosome ends by copying a template sequence within the RNA component of the enzyme.</text>
</comment>
<dbReference type="Gene3D" id="3.30.70.2630">
    <property type="match status" value="1"/>
</dbReference>
<feature type="compositionally biased region" description="Basic and acidic residues" evidence="15">
    <location>
        <begin position="1258"/>
        <end position="1267"/>
    </location>
</feature>
<protein>
    <recommendedName>
        <fullName evidence="3 13">Telomerase reverse transcriptase</fullName>
        <ecNumber evidence="2 13">2.7.7.49</ecNumber>
    </recommendedName>
    <alternativeName>
        <fullName evidence="13">Telomerase catalytic subunit</fullName>
    </alternativeName>
</protein>
<dbReference type="InterPro" id="IPR000477">
    <property type="entry name" value="RT_dom"/>
</dbReference>
<evidence type="ECO:0000256" key="8">
    <source>
        <dbReference type="ARBA" id="ARBA00022842"/>
    </source>
</evidence>
<feature type="coiled-coil region" evidence="14">
    <location>
        <begin position="1445"/>
        <end position="1482"/>
    </location>
</feature>
<feature type="region of interest" description="Disordered" evidence="15">
    <location>
        <begin position="1371"/>
        <end position="1399"/>
    </location>
</feature>
<name>A0A9P8GB87_AURME</name>
<evidence type="ECO:0000256" key="13">
    <source>
        <dbReference type="RuleBase" id="RU365061"/>
    </source>
</evidence>
<evidence type="ECO:0000256" key="10">
    <source>
        <dbReference type="ARBA" id="ARBA00022918"/>
    </source>
</evidence>
<evidence type="ECO:0000313" key="18">
    <source>
        <dbReference type="EMBL" id="KAH0216235.1"/>
    </source>
</evidence>
<dbReference type="Pfam" id="PF00566">
    <property type="entry name" value="RabGAP-TBC"/>
    <property type="match status" value="1"/>
</dbReference>
<feature type="region of interest" description="Disordered" evidence="15">
    <location>
        <begin position="1"/>
        <end position="30"/>
    </location>
</feature>
<dbReference type="EC" id="2.7.7.49" evidence="2 13"/>
<feature type="non-terminal residue" evidence="18">
    <location>
        <position position="1790"/>
    </location>
</feature>
<dbReference type="PRINTS" id="PR01365">
    <property type="entry name" value="TELOMERASERT"/>
</dbReference>
<evidence type="ECO:0000256" key="15">
    <source>
        <dbReference type="SAM" id="MobiDB-lite"/>
    </source>
</evidence>
<dbReference type="Gene3D" id="1.10.132.70">
    <property type="match status" value="1"/>
</dbReference>
<dbReference type="SMART" id="SM00164">
    <property type="entry name" value="TBC"/>
    <property type="match status" value="1"/>
</dbReference>
<dbReference type="GO" id="GO:0070034">
    <property type="term" value="F:telomerase RNA binding"/>
    <property type="evidence" value="ECO:0007669"/>
    <property type="project" value="TreeGrafter"/>
</dbReference>
<evidence type="ECO:0000256" key="5">
    <source>
        <dbReference type="ARBA" id="ARBA00022679"/>
    </source>
</evidence>
<reference evidence="18" key="2">
    <citation type="submission" date="2021-08" db="EMBL/GenBank/DDBJ databases">
        <authorList>
            <person name="Gostincar C."/>
            <person name="Sun X."/>
            <person name="Song Z."/>
            <person name="Gunde-Cimerman N."/>
        </authorList>
    </citation>
    <scope>NUCLEOTIDE SEQUENCE</scope>
    <source>
        <strain evidence="18">EXF-8016</strain>
    </source>
</reference>
<dbReference type="EMBL" id="JAHFYH010000065">
    <property type="protein sequence ID" value="KAH0216235.1"/>
    <property type="molecule type" value="Genomic_DNA"/>
</dbReference>
<dbReference type="CDD" id="cd01648">
    <property type="entry name" value="TERT"/>
    <property type="match status" value="1"/>
</dbReference>
<dbReference type="PANTHER" id="PTHR12066">
    <property type="entry name" value="TELOMERASE REVERSE TRANSCRIPTASE"/>
    <property type="match status" value="1"/>
</dbReference>
<feature type="domain" description="Rab-GAP TBC" evidence="16">
    <location>
        <begin position="1515"/>
        <end position="1722"/>
    </location>
</feature>
<evidence type="ECO:0000256" key="14">
    <source>
        <dbReference type="SAM" id="Coils"/>
    </source>
</evidence>
<dbReference type="SUPFAM" id="SSF47923">
    <property type="entry name" value="Ypt/Rab-GAP domain of gyp1p"/>
    <property type="match status" value="2"/>
</dbReference>
<keyword evidence="8 13" id="KW-0460">Magnesium</keyword>
<evidence type="ECO:0000256" key="4">
    <source>
        <dbReference type="ARBA" id="ARBA00022454"/>
    </source>
</evidence>
<proteinExistence type="inferred from homology"/>
<feature type="domain" description="Reverse transcriptase" evidence="17">
    <location>
        <begin position="588"/>
        <end position="924"/>
    </location>
</feature>
<reference evidence="18" key="1">
    <citation type="journal article" date="2021" name="J Fungi (Basel)">
        <title>Virulence traits and population genomics of the black yeast Aureobasidium melanogenum.</title>
        <authorList>
            <person name="Cernosa A."/>
            <person name="Sun X."/>
            <person name="Gostincar C."/>
            <person name="Fang C."/>
            <person name="Gunde-Cimerman N."/>
            <person name="Song Z."/>
        </authorList>
    </citation>
    <scope>NUCLEOTIDE SEQUENCE</scope>
    <source>
        <strain evidence="18">EXF-8016</strain>
    </source>
</reference>
<dbReference type="Gene3D" id="1.10.10.750">
    <property type="entry name" value="Ypt/Rab-GAP domain of gyp1p, domain 1"/>
    <property type="match status" value="1"/>
</dbReference>
<dbReference type="GO" id="GO:0000333">
    <property type="term" value="C:telomerase catalytic core complex"/>
    <property type="evidence" value="ECO:0007669"/>
    <property type="project" value="TreeGrafter"/>
</dbReference>
<comment type="catalytic activity">
    <reaction evidence="12 13">
        <text>DNA(n) + a 2'-deoxyribonucleoside 5'-triphosphate = DNA(n+1) + diphosphate</text>
        <dbReference type="Rhea" id="RHEA:22508"/>
        <dbReference type="Rhea" id="RHEA-COMP:17339"/>
        <dbReference type="Rhea" id="RHEA-COMP:17340"/>
        <dbReference type="ChEBI" id="CHEBI:33019"/>
        <dbReference type="ChEBI" id="CHEBI:61560"/>
        <dbReference type="ChEBI" id="CHEBI:173112"/>
        <dbReference type="EC" id="2.7.7.49"/>
    </reaction>
</comment>
<dbReference type="OrthoDB" id="289721at2759"/>
<dbReference type="PANTHER" id="PTHR12066:SF0">
    <property type="entry name" value="TELOMERASE REVERSE TRANSCRIPTASE"/>
    <property type="match status" value="1"/>
</dbReference>
<dbReference type="InterPro" id="IPR021891">
    <property type="entry name" value="Telomerase_RBD"/>
</dbReference>
<dbReference type="GO" id="GO:0000781">
    <property type="term" value="C:chromosome, telomeric region"/>
    <property type="evidence" value="ECO:0007669"/>
    <property type="project" value="UniProtKB-SubCell"/>
</dbReference>
<dbReference type="PROSITE" id="PS50878">
    <property type="entry name" value="RT_POL"/>
    <property type="match status" value="1"/>
</dbReference>
<keyword evidence="14" id="KW-0175">Coiled coil</keyword>
<organism evidence="18 19">
    <name type="scientific">Aureobasidium melanogenum</name>
    <name type="common">Aureobasidium pullulans var. melanogenum</name>
    <dbReference type="NCBI Taxonomy" id="46634"/>
    <lineage>
        <taxon>Eukaryota</taxon>
        <taxon>Fungi</taxon>
        <taxon>Dikarya</taxon>
        <taxon>Ascomycota</taxon>
        <taxon>Pezizomycotina</taxon>
        <taxon>Dothideomycetes</taxon>
        <taxon>Dothideomycetidae</taxon>
        <taxon>Dothideales</taxon>
        <taxon>Saccotheciaceae</taxon>
        <taxon>Aureobasidium</taxon>
    </lineage>
</organism>
<keyword evidence="5 13" id="KW-0808">Transferase</keyword>
<comment type="similarity">
    <text evidence="1 13">Belongs to the reverse transcriptase family. Telomerase subfamily.</text>
</comment>
<dbReference type="Gene3D" id="1.10.472.80">
    <property type="entry name" value="Ypt/Rab-GAP domain of gyp1p, domain 3"/>
    <property type="match status" value="1"/>
</dbReference>
<feature type="compositionally biased region" description="Polar residues" evidence="15">
    <location>
        <begin position="17"/>
        <end position="28"/>
    </location>
</feature>
<dbReference type="Pfam" id="PF00078">
    <property type="entry name" value="RVT_1"/>
    <property type="match status" value="1"/>
</dbReference>
<dbReference type="InterPro" id="IPR035969">
    <property type="entry name" value="Rab-GAP_TBC_sf"/>
</dbReference>
<accession>A0A9P8GB87</accession>
<comment type="caution">
    <text evidence="18">The sequence shown here is derived from an EMBL/GenBank/DDBJ whole genome shotgun (WGS) entry which is preliminary data.</text>
</comment>
<keyword evidence="9 13" id="KW-0779">Telomere</keyword>
<evidence type="ECO:0000313" key="19">
    <source>
        <dbReference type="Proteomes" id="UP000767238"/>
    </source>
</evidence>
<dbReference type="InterPro" id="IPR043502">
    <property type="entry name" value="DNA/RNA_pol_sf"/>
</dbReference>
<evidence type="ECO:0000259" key="16">
    <source>
        <dbReference type="PROSITE" id="PS50086"/>
    </source>
</evidence>
<evidence type="ECO:0000256" key="2">
    <source>
        <dbReference type="ARBA" id="ARBA00012493"/>
    </source>
</evidence>
<sequence>MKRKRGESDASGVVQRTKVNSNSINRNPQPTPTILRLYYPQVLTLREYLLQAKTSKNKRRSIASYGHDTAKCSQETNSELAKLLDTILVGCHDVKKEEHDTVDYQNDLSIFSTQASGSTVKSSGSQAHLSFAEIVEFVVWRLFRQHTSGHRPPHVLCHGYYHDGLGDVRILTKANVDDNCQAAAPDRNEHVDRLKGNAWAGLTKLVGNNGVVTLIQLLQNCGMFMPLGGGRDNFMQISGMDLSELQTVDKNHPTGGPRPDSGTTLVASDAMKVDIQSRHELNTLNTIRFVRHRILYRKPDMNAHGGAYFGFPHIHILNRIGNYEEADKNAHLLKYIFPRQFRLHNVFTHAVDTKNSAQPFKDYTLREQEIRSAYRNKQRSLPKRLRGECEALVGHLRTRHERCAYSALLQYYCPDPPIQDNNADGGDHNIMRMATSSSQVSAFCRSVIAKVFPSRLWGKGEGGIANKAHVMHQVDRFVKLGRYESLMLHEVAQGMKISNVTWLKPPNEPTGSKMSASDFAKRKEIFAELLYYLFDSFLIPLISNNFYVTESSTFRNRLLYFRHDTWQKLSEPALASLRKSMFEEVSQRRVKKTLSNMSIGTGRVRLLPKESGLRPIINLKRRVLSKRNGRLVLGKSVNKILTPAFHVLNLEKSIAPEKLGSSMFSSDEIYQRLHRFRNHLQETGKANKPLYFAKVDVQSCFDSIPQKPLLRLLNALISTEGYTITRYAQAKALGDFGSSEDQPTIIPKASWKFKGKARTTDQNEMFSDHAQQEAEAALGTVFVDLEGKTHRSRAGILALLREHIERNIVQIGKKFYRQTTGIPQGSVVSSLLCNFFYAELEQRVLAFLQDDESLLLRLIDDFLLITTNRDHATRFVQVMHRGLPEYGLRVKEDKSKVNFDVQVDGRVVSKLPAATNFPYCGNAINTVNLNITRDETRRQQNNTAAATTVDFSRCPGQNFYRKTFSMLKLHMQTMHLCTRHNHISTVIANVSRMFADTAERCFNYIRCLSQTKKPSTALIIKTIDDLIHVSYGLMKRKREKKSSDVEYACALSKTQTRCHNKTMTTHVNTTSIATTTTNTERDHSPGSPPDLTGSKSSKSSDSFRSTCLTSQPSHDNLSHFEDIALADSGRDEADDLHIRITPRKLSNTCAPPLRRTVSAAPQNGRSPSAPEVLRDATNTHRPRYPSLKSHVSAANINARPIRRGFTSPSTPSLVMGARTRPSRSVSPNGQALSDGGRSPTSAAPKTLAPRPPLRPRKSVKELEAEYHDSDEEVPEDAVIWNVPISPRPPMHSTPSSPTRTVSTKITPELKPVNSNASSKEEDPRPATRPPMPHSATIAAFPPDPASPRLQRGRTWNEDLSEEAREVAAALEEHADRVSHERRRSTRNSTNGSPPRPSMKLRTKTSVMELPPLQKGNVMIDPLPISKEKEAVLTRTRPSWLPPKSQKEEKKHMKQWERMMAAAEAAEKKRIAKEAEKQQQRKHVESNIARIWEQHVIPNWDDVVKEPRTRELWWRGVTPRDRGTVWSKAIGNELSLTETSYANALKRARTLQSSVNNLPEEERSKHADAGWLAAISRDVPTVFPELGIFGPGAPLHSTLEDVLLAYSAYRSDVGYVYGVHTIAGLLVLNMGASAAFIALANLLNRPLALAFLINDQATVSRIYSTVLSTLKYKMPRLHEHLTSPETGFKGPEEWLHPFLATLGTQILSPDSCSRLWDIAVFEGDKTFIRAAVGVLALLESRLYGPREELLSLIGWGARPLDFEEEQVIVAIREAGKISPHNSTSDLNGNKR</sequence>
<keyword evidence="7 13" id="KW-0479">Metal-binding</keyword>
<dbReference type="SMART" id="SM00975">
    <property type="entry name" value="Telomerase_RBD"/>
    <property type="match status" value="1"/>
</dbReference>
<dbReference type="Pfam" id="PF22874">
    <property type="entry name" value="SBE2_M"/>
    <property type="match status" value="1"/>
</dbReference>
<evidence type="ECO:0000259" key="17">
    <source>
        <dbReference type="PROSITE" id="PS50878"/>
    </source>
</evidence>
<dbReference type="InterPro" id="IPR000195">
    <property type="entry name" value="Rab-GAP-TBC_dom"/>
</dbReference>
<keyword evidence="10 13" id="KW-0695">RNA-directed DNA polymerase</keyword>
<dbReference type="GO" id="GO:0007004">
    <property type="term" value="P:telomere maintenance via telomerase"/>
    <property type="evidence" value="ECO:0007669"/>
    <property type="project" value="TreeGrafter"/>
</dbReference>
<dbReference type="GO" id="GO:0003720">
    <property type="term" value="F:telomerase activity"/>
    <property type="evidence" value="ECO:0007669"/>
    <property type="project" value="InterPro"/>
</dbReference>